<evidence type="ECO:0000256" key="9">
    <source>
        <dbReference type="ARBA" id="ARBA00023157"/>
    </source>
</evidence>
<dbReference type="SMART" id="SM01381">
    <property type="entry name" value="7TM_GPCR_Srsx"/>
    <property type="match status" value="1"/>
</dbReference>
<keyword evidence="2" id="KW-1003">Cell membrane</keyword>
<feature type="transmembrane region" description="Helical" evidence="13">
    <location>
        <begin position="14"/>
        <end position="34"/>
    </location>
</feature>
<name>A0A8C4SUQ1_ERPCA</name>
<feature type="transmembrane region" description="Helical" evidence="13">
    <location>
        <begin position="94"/>
        <end position="111"/>
    </location>
</feature>
<keyword evidence="4 13" id="KW-0812">Transmembrane</keyword>
<dbReference type="PROSITE" id="PS50262">
    <property type="entry name" value="G_PROTEIN_RECEP_F1_2"/>
    <property type="match status" value="1"/>
</dbReference>
<dbReference type="GeneTree" id="ENSGT00940000161454"/>
<evidence type="ECO:0000256" key="3">
    <source>
        <dbReference type="ARBA" id="ARBA00022606"/>
    </source>
</evidence>
<keyword evidence="12" id="KW-0807">Transducer</keyword>
<evidence type="ECO:0000256" key="6">
    <source>
        <dbReference type="ARBA" id="ARBA00022989"/>
    </source>
</evidence>
<evidence type="ECO:0000259" key="14">
    <source>
        <dbReference type="PROSITE" id="PS50262"/>
    </source>
</evidence>
<dbReference type="Pfam" id="PF13853">
    <property type="entry name" value="7tm_4"/>
    <property type="match status" value="1"/>
</dbReference>
<keyword evidence="9" id="KW-1015">Disulfide bond</keyword>
<evidence type="ECO:0000256" key="2">
    <source>
        <dbReference type="ARBA" id="ARBA00022475"/>
    </source>
</evidence>
<feature type="domain" description="G-protein coupled receptors family 1 profile" evidence="14">
    <location>
        <begin position="27"/>
        <end position="190"/>
    </location>
</feature>
<evidence type="ECO:0000256" key="1">
    <source>
        <dbReference type="ARBA" id="ARBA00004651"/>
    </source>
</evidence>
<evidence type="ECO:0000313" key="15">
    <source>
        <dbReference type="Ensembl" id="ENSECRP00000021779.1"/>
    </source>
</evidence>
<dbReference type="AlphaFoldDB" id="A0A8C4SUQ1"/>
<keyword evidence="3" id="KW-0716">Sensory transduction</keyword>
<accession>A0A8C4SUQ1</accession>
<dbReference type="InterPro" id="IPR017452">
    <property type="entry name" value="GPCR_Rhodpsn_7TM"/>
</dbReference>
<feature type="transmembrane region" description="Helical" evidence="13">
    <location>
        <begin position="70"/>
        <end position="87"/>
    </location>
</feature>
<feature type="transmembrane region" description="Helical" evidence="13">
    <location>
        <begin position="202"/>
        <end position="223"/>
    </location>
</feature>
<evidence type="ECO:0000256" key="13">
    <source>
        <dbReference type="SAM" id="Phobius"/>
    </source>
</evidence>
<evidence type="ECO:0000313" key="16">
    <source>
        <dbReference type="Proteomes" id="UP000694620"/>
    </source>
</evidence>
<keyword evidence="10" id="KW-0675">Receptor</keyword>
<dbReference type="GO" id="GO:0005886">
    <property type="term" value="C:plasma membrane"/>
    <property type="evidence" value="ECO:0007669"/>
    <property type="project" value="UniProtKB-SubCell"/>
</dbReference>
<comment type="subcellular location">
    <subcellularLocation>
        <location evidence="1">Cell membrane</location>
        <topology evidence="1">Multi-pass membrane protein</topology>
    </subcellularLocation>
</comment>
<evidence type="ECO:0000256" key="10">
    <source>
        <dbReference type="ARBA" id="ARBA00023170"/>
    </source>
</evidence>
<dbReference type="SUPFAM" id="SSF81321">
    <property type="entry name" value="Family A G protein-coupled receptor-like"/>
    <property type="match status" value="1"/>
</dbReference>
<dbReference type="InterPro" id="IPR050939">
    <property type="entry name" value="Olfactory_GPCR1"/>
</dbReference>
<reference evidence="15" key="1">
    <citation type="submission" date="2025-08" db="UniProtKB">
        <authorList>
            <consortium name="Ensembl"/>
        </authorList>
    </citation>
    <scope>IDENTIFICATION</scope>
</reference>
<keyword evidence="8 13" id="KW-0472">Membrane</keyword>
<dbReference type="GO" id="GO:0004930">
    <property type="term" value="F:G protein-coupled receptor activity"/>
    <property type="evidence" value="ECO:0007669"/>
    <property type="project" value="UniProtKB-KW"/>
</dbReference>
<organism evidence="15 16">
    <name type="scientific">Erpetoichthys calabaricus</name>
    <name type="common">Rope fish</name>
    <name type="synonym">Calamoichthys calabaricus</name>
    <dbReference type="NCBI Taxonomy" id="27687"/>
    <lineage>
        <taxon>Eukaryota</taxon>
        <taxon>Metazoa</taxon>
        <taxon>Chordata</taxon>
        <taxon>Craniata</taxon>
        <taxon>Vertebrata</taxon>
        <taxon>Euteleostomi</taxon>
        <taxon>Actinopterygii</taxon>
        <taxon>Polypteriformes</taxon>
        <taxon>Polypteridae</taxon>
        <taxon>Erpetoichthys</taxon>
    </lineage>
</organism>
<dbReference type="PRINTS" id="PR00237">
    <property type="entry name" value="GPCRRHODOPSN"/>
</dbReference>
<dbReference type="Pfam" id="PF00001">
    <property type="entry name" value="7tm_1"/>
    <property type="match status" value="1"/>
</dbReference>
<evidence type="ECO:0000256" key="12">
    <source>
        <dbReference type="ARBA" id="ARBA00023224"/>
    </source>
</evidence>
<dbReference type="GO" id="GO:0004984">
    <property type="term" value="F:olfactory receptor activity"/>
    <property type="evidence" value="ECO:0007669"/>
    <property type="project" value="InterPro"/>
</dbReference>
<evidence type="ECO:0000256" key="11">
    <source>
        <dbReference type="ARBA" id="ARBA00023180"/>
    </source>
</evidence>
<evidence type="ECO:0000256" key="7">
    <source>
        <dbReference type="ARBA" id="ARBA00023040"/>
    </source>
</evidence>
<protein>
    <recommendedName>
        <fullName evidence="14">G-protein coupled receptors family 1 profile domain-containing protein</fullName>
    </recommendedName>
</protein>
<dbReference type="InterPro" id="IPR000276">
    <property type="entry name" value="GPCR_Rhodpsn"/>
</dbReference>
<proteinExistence type="predicted"/>
<evidence type="ECO:0000256" key="4">
    <source>
        <dbReference type="ARBA" id="ARBA00022692"/>
    </source>
</evidence>
<keyword evidence="16" id="KW-1185">Reference proteome</keyword>
<evidence type="ECO:0000256" key="5">
    <source>
        <dbReference type="ARBA" id="ARBA00022725"/>
    </source>
</evidence>
<dbReference type="PANTHER" id="PTHR24242">
    <property type="entry name" value="G-PROTEIN COUPLED RECEPTOR"/>
    <property type="match status" value="1"/>
</dbReference>
<keyword evidence="6 13" id="KW-1133">Transmembrane helix</keyword>
<keyword evidence="5" id="KW-0552">Olfaction</keyword>
<sequence>PILRELTSFVNNPVYIFIFIYIVTLVGNLLVILVITMNRHLQSPMYLYIGTLAVIDLMNSTILIPELVAVLLNFSVILYGLCILQIYLEAAVTFLFALMACDRYIAVLYPLRYPSLVTNKTVWIAVLLLTTAPLFSLLPLGLIILSYVKIARAALKISSIDGKRKVFSTCATHLIVVGMFYLPLLILNVLPGSGVKLSTETSNILVIIAHAIPPMMNPFIYSFRNSEIKSSIFKMLSSKKQIS</sequence>
<feature type="transmembrane region" description="Helical" evidence="13">
    <location>
        <begin position="166"/>
        <end position="190"/>
    </location>
</feature>
<feature type="transmembrane region" description="Helical" evidence="13">
    <location>
        <begin position="123"/>
        <end position="145"/>
    </location>
</feature>
<dbReference type="Ensembl" id="ENSECRT00000022246.1">
    <property type="protein sequence ID" value="ENSECRP00000021779.1"/>
    <property type="gene ID" value="ENSECRG00000014703.1"/>
</dbReference>
<evidence type="ECO:0000256" key="8">
    <source>
        <dbReference type="ARBA" id="ARBA00023136"/>
    </source>
</evidence>
<dbReference type="Proteomes" id="UP000694620">
    <property type="component" value="Unassembled WGS sequence"/>
</dbReference>
<keyword evidence="7" id="KW-0297">G-protein coupled receptor</keyword>
<reference evidence="15" key="2">
    <citation type="submission" date="2025-09" db="UniProtKB">
        <authorList>
            <consortium name="Ensembl"/>
        </authorList>
    </citation>
    <scope>IDENTIFICATION</scope>
</reference>
<dbReference type="InterPro" id="IPR000725">
    <property type="entry name" value="Olfact_rcpt"/>
</dbReference>
<keyword evidence="11" id="KW-0325">Glycoprotein</keyword>
<dbReference type="PANTHER" id="PTHR24242:SF359">
    <property type="entry name" value="ODORANT RECEPTOR-RELATED"/>
    <property type="match status" value="1"/>
</dbReference>
<dbReference type="Gene3D" id="1.20.1070.10">
    <property type="entry name" value="Rhodopsin 7-helix transmembrane proteins"/>
    <property type="match status" value="2"/>
</dbReference>